<accession>A0A9Q1B7L9</accession>
<dbReference type="EMBL" id="JAPFRF010000001">
    <property type="protein sequence ID" value="KAJ7345153.1"/>
    <property type="molecule type" value="Genomic_DNA"/>
</dbReference>
<organism evidence="1 2">
    <name type="scientific">Phrynocephalus forsythii</name>
    <dbReference type="NCBI Taxonomy" id="171643"/>
    <lineage>
        <taxon>Eukaryota</taxon>
        <taxon>Metazoa</taxon>
        <taxon>Chordata</taxon>
        <taxon>Craniata</taxon>
        <taxon>Vertebrata</taxon>
        <taxon>Euteleostomi</taxon>
        <taxon>Lepidosauria</taxon>
        <taxon>Squamata</taxon>
        <taxon>Bifurcata</taxon>
        <taxon>Unidentata</taxon>
        <taxon>Episquamata</taxon>
        <taxon>Toxicofera</taxon>
        <taxon>Iguania</taxon>
        <taxon>Acrodonta</taxon>
        <taxon>Agamidae</taxon>
        <taxon>Agaminae</taxon>
        <taxon>Phrynocephalus</taxon>
    </lineage>
</organism>
<gene>
    <name evidence="1" type="ORF">JRQ81_001103</name>
</gene>
<reference evidence="1" key="1">
    <citation type="journal article" date="2023" name="DNA Res.">
        <title>Chromosome-level genome assembly of Phrynocephalus forsythii using third-generation DNA sequencing and Hi-C analysis.</title>
        <authorList>
            <person name="Qi Y."/>
            <person name="Zhao W."/>
            <person name="Zhao Y."/>
            <person name="Niu C."/>
            <person name="Cao S."/>
            <person name="Zhang Y."/>
        </authorList>
    </citation>
    <scope>NUCLEOTIDE SEQUENCE</scope>
    <source>
        <tissue evidence="1">Muscle</tissue>
    </source>
</reference>
<feature type="non-terminal residue" evidence="1">
    <location>
        <position position="110"/>
    </location>
</feature>
<keyword evidence="2" id="KW-1185">Reference proteome</keyword>
<dbReference type="InterPro" id="IPR012337">
    <property type="entry name" value="RNaseH-like_sf"/>
</dbReference>
<dbReference type="Proteomes" id="UP001142489">
    <property type="component" value="Unassembled WGS sequence"/>
</dbReference>
<evidence type="ECO:0000313" key="1">
    <source>
        <dbReference type="EMBL" id="KAJ7345153.1"/>
    </source>
</evidence>
<sequence length="110" mass="12033">AWSLDDSATGRNIAEELLPGLREWGLAPEGDKNHGYMVTDAGRNMLAMLNAAGLKGIVCMAHKLHLVVRDALDLGSQVRETWCEGTKETRALLEKCRQLGSLVTSLEDLE</sequence>
<dbReference type="AlphaFoldDB" id="A0A9Q1B7L9"/>
<proteinExistence type="predicted"/>
<comment type="caution">
    <text evidence="1">The sequence shown here is derived from an EMBL/GenBank/DDBJ whole genome shotgun (WGS) entry which is preliminary data.</text>
</comment>
<protein>
    <submittedName>
        <fullName evidence="1">Uncharacterized protein</fullName>
    </submittedName>
</protein>
<dbReference type="SUPFAM" id="SSF53098">
    <property type="entry name" value="Ribonuclease H-like"/>
    <property type="match status" value="1"/>
</dbReference>
<dbReference type="OrthoDB" id="9050141at2759"/>
<name>A0A9Q1B7L9_9SAUR</name>
<evidence type="ECO:0000313" key="2">
    <source>
        <dbReference type="Proteomes" id="UP001142489"/>
    </source>
</evidence>